<keyword evidence="3" id="KW-1185">Reference proteome</keyword>
<evidence type="ECO:0000313" key="2">
    <source>
        <dbReference type="EMBL" id="CAK9077840.1"/>
    </source>
</evidence>
<evidence type="ECO:0000313" key="3">
    <source>
        <dbReference type="Proteomes" id="UP001642484"/>
    </source>
</evidence>
<feature type="region of interest" description="Disordered" evidence="1">
    <location>
        <begin position="77"/>
        <end position="116"/>
    </location>
</feature>
<protein>
    <submittedName>
        <fullName evidence="2">Uncharacterized protein</fullName>
    </submittedName>
</protein>
<organism evidence="2 3">
    <name type="scientific">Durusdinium trenchii</name>
    <dbReference type="NCBI Taxonomy" id="1381693"/>
    <lineage>
        <taxon>Eukaryota</taxon>
        <taxon>Sar</taxon>
        <taxon>Alveolata</taxon>
        <taxon>Dinophyceae</taxon>
        <taxon>Suessiales</taxon>
        <taxon>Symbiodiniaceae</taxon>
        <taxon>Durusdinium</taxon>
    </lineage>
</organism>
<evidence type="ECO:0000256" key="1">
    <source>
        <dbReference type="SAM" id="MobiDB-lite"/>
    </source>
</evidence>
<feature type="compositionally biased region" description="Basic and acidic residues" evidence="1">
    <location>
        <begin position="29"/>
        <end position="48"/>
    </location>
</feature>
<gene>
    <name evidence="2" type="ORF">CCMP2556_LOCUS38345</name>
</gene>
<feature type="region of interest" description="Disordered" evidence="1">
    <location>
        <begin position="17"/>
        <end position="48"/>
    </location>
</feature>
<proteinExistence type="predicted"/>
<accession>A0ABP0PSZ3</accession>
<comment type="caution">
    <text evidence="2">The sequence shown here is derived from an EMBL/GenBank/DDBJ whole genome shotgun (WGS) entry which is preliminary data.</text>
</comment>
<reference evidence="2 3" key="1">
    <citation type="submission" date="2024-02" db="EMBL/GenBank/DDBJ databases">
        <authorList>
            <person name="Chen Y."/>
            <person name="Shah S."/>
            <person name="Dougan E. K."/>
            <person name="Thang M."/>
            <person name="Chan C."/>
        </authorList>
    </citation>
    <scope>NUCLEOTIDE SEQUENCE [LARGE SCALE GENOMIC DNA]</scope>
</reference>
<name>A0ABP0PSZ3_9DINO</name>
<sequence>MQLKGIHKAQMMAVKESMCSQVSSGPCRPEGRTLRARSHEVPGQESWRRDVDNSQLWKVFGLHTAAGRNLKKLYQPPLSVPLPGRSRSRLGDSDKENFQNTWSSPFLATRAGGSSG</sequence>
<dbReference type="EMBL" id="CAXAMN010023472">
    <property type="protein sequence ID" value="CAK9077840.1"/>
    <property type="molecule type" value="Genomic_DNA"/>
</dbReference>
<dbReference type="Proteomes" id="UP001642484">
    <property type="component" value="Unassembled WGS sequence"/>
</dbReference>